<name>A0ABY9IGC5_9ACTN</name>
<dbReference type="InterPro" id="IPR011990">
    <property type="entry name" value="TPR-like_helical_dom_sf"/>
</dbReference>
<evidence type="ECO:0000256" key="1">
    <source>
        <dbReference type="SAM" id="MobiDB-lite"/>
    </source>
</evidence>
<dbReference type="PRINTS" id="PR00830">
    <property type="entry name" value="ENDOLAPTASE"/>
</dbReference>
<dbReference type="CDD" id="cd01120">
    <property type="entry name" value="RecA-like_superfamily"/>
    <property type="match status" value="1"/>
</dbReference>
<keyword evidence="3" id="KW-1185">Reference proteome</keyword>
<dbReference type="RefSeq" id="WP_306105558.1">
    <property type="nucleotide sequence ID" value="NZ_CP120988.1"/>
</dbReference>
<organism evidence="2 3">
    <name type="scientific">Streptomyces poriferorum</name>
    <dbReference type="NCBI Taxonomy" id="2798799"/>
    <lineage>
        <taxon>Bacteria</taxon>
        <taxon>Bacillati</taxon>
        <taxon>Actinomycetota</taxon>
        <taxon>Actinomycetes</taxon>
        <taxon>Kitasatosporales</taxon>
        <taxon>Streptomycetaceae</taxon>
        <taxon>Streptomyces</taxon>
    </lineage>
</organism>
<evidence type="ECO:0008006" key="4">
    <source>
        <dbReference type="Google" id="ProtNLM"/>
    </source>
</evidence>
<dbReference type="Gene3D" id="3.40.50.300">
    <property type="entry name" value="P-loop containing nucleotide triphosphate hydrolases"/>
    <property type="match status" value="1"/>
</dbReference>
<reference evidence="2 3" key="1">
    <citation type="submission" date="2023-03" db="EMBL/GenBank/DDBJ databases">
        <title>Isolation and description of six Streptomyces strains from soil environments, able to metabolize different microbial glucans.</title>
        <authorList>
            <person name="Widen T."/>
            <person name="Larsbrink J."/>
        </authorList>
    </citation>
    <scope>NUCLEOTIDE SEQUENCE [LARGE SCALE GENOMIC DNA]</scope>
    <source>
        <strain evidence="2 3">Alt2</strain>
    </source>
</reference>
<dbReference type="EMBL" id="CP120988">
    <property type="protein sequence ID" value="WLQ54263.1"/>
    <property type="molecule type" value="Genomic_DNA"/>
</dbReference>
<dbReference type="SUPFAM" id="SSF52540">
    <property type="entry name" value="P-loop containing nucleoside triphosphate hydrolases"/>
    <property type="match status" value="1"/>
</dbReference>
<gene>
    <name evidence="2" type="ORF">P8A19_01885</name>
</gene>
<accession>A0ABY9IGC5</accession>
<protein>
    <recommendedName>
        <fullName evidence="4">AAA+ ATPase domain-containing protein</fullName>
    </recommendedName>
</protein>
<dbReference type="PANTHER" id="PTHR47691:SF3">
    <property type="entry name" value="HTH-TYPE TRANSCRIPTIONAL REGULATOR RV0890C-RELATED"/>
    <property type="match status" value="1"/>
</dbReference>
<evidence type="ECO:0000313" key="3">
    <source>
        <dbReference type="Proteomes" id="UP001235744"/>
    </source>
</evidence>
<dbReference type="Proteomes" id="UP001235744">
    <property type="component" value="Chromosome"/>
</dbReference>
<dbReference type="PANTHER" id="PTHR47691">
    <property type="entry name" value="REGULATOR-RELATED"/>
    <property type="match status" value="1"/>
</dbReference>
<dbReference type="Gene3D" id="1.25.40.10">
    <property type="entry name" value="Tetratricopeptide repeat domain"/>
    <property type="match status" value="1"/>
</dbReference>
<dbReference type="InterPro" id="IPR027417">
    <property type="entry name" value="P-loop_NTPase"/>
</dbReference>
<evidence type="ECO:0000313" key="2">
    <source>
        <dbReference type="EMBL" id="WLQ54263.1"/>
    </source>
</evidence>
<dbReference type="SUPFAM" id="SSF48452">
    <property type="entry name" value="TPR-like"/>
    <property type="match status" value="1"/>
</dbReference>
<sequence length="640" mass="68323">MAGRDQEIRSLSGLLMGERLVTVHGPPGIGKSWLARRAAETELLTGRQVIWISPTGTPAGAAPEKAARRLRGQDLHDALVVVDDCEHLGPHARSQIAGLLNEFPGISLLVTARRRLHLAGEAAVLLGPLDGPEAMRVFTAAATASGPLPDIWADDGAEASALRARVSDLCDQLDAIPGAVRHAADRLGGETLDAVFADPLGSPAGPGPLADAEHTYLTCDAAERLLWERLSVFEGPFGLAAVQAVCVSGALPVAEVLASLDRLAPRVLLTDAEGRYRMPAAARRTGAARLDARGDRWAVVLHHRRHYAAVAEEAALMWRMGRHREADELVLSARPDLYAAMNPATAPLSPAAEAETASGIAVSLWFHWVTDDRVAEGRRRLEQALDATLGARPARSLWLLAQLMVCDGDLEAADAVLVEAWPLAVRDGDSTCVGQLAQLRGVARLWKGEAEEAATEFAEALELLPRTPEFGPGKGVAVALLALALVQAEPEAAMDVIATSGEWTPTAPDTRADAWTRFVLAEISRWEGDPLRARRYAAQAARLMLDLRDRRSASVAGELVADIELGLGNHRAAARLLGASARSGPEAPVDGPVPAVVAQRHSRRWEKLRSLLGEEQLRREQEHGAGEGLRVVIGQEQSDG</sequence>
<proteinExistence type="predicted"/>
<feature type="region of interest" description="Disordered" evidence="1">
    <location>
        <begin position="619"/>
        <end position="640"/>
    </location>
</feature>